<evidence type="ECO:0000313" key="1">
    <source>
        <dbReference type="EMBL" id="AQK67227.1"/>
    </source>
</evidence>
<dbReference type="EMBL" id="CM000781">
    <property type="protein sequence ID" value="AQK67227.1"/>
    <property type="molecule type" value="Genomic_DNA"/>
</dbReference>
<proteinExistence type="predicted"/>
<dbReference type="PANTHER" id="PTHR12956">
    <property type="entry name" value="ALKALINE CERAMIDASE-RELATED"/>
    <property type="match status" value="1"/>
</dbReference>
<dbReference type="PANTHER" id="PTHR12956:SF22">
    <property type="entry name" value="OS06G0724300 PROTEIN"/>
    <property type="match status" value="1"/>
</dbReference>
<protein>
    <submittedName>
        <fullName evidence="1">Plant/F20M13-60 protein</fullName>
    </submittedName>
</protein>
<name>A0A1D6GWG4_MAIZE</name>
<dbReference type="AlphaFoldDB" id="A0A1D6GWG4"/>
<dbReference type="InterPro" id="IPR006852">
    <property type="entry name" value="TOD1_MUCI70"/>
</dbReference>
<sequence>MARRSRGSGSVTDAASKADAAAMRMVSRRGAVRLVLVSATAWAMLGLVALAFHLRPCSSRVAFLSVSITCLGVPCISAALCKKDSKVLSVLDSMGLSSKPLHRCPIPVADDPNVVVIPKRTPNTIVKKLAYITVDKQDKDPSPLFGGRQNWKQREESFKLNSTMKVTHCV</sequence>
<reference evidence="1" key="1">
    <citation type="submission" date="2015-12" db="EMBL/GenBank/DDBJ databases">
        <title>Update maize B73 reference genome by single molecule sequencing technologies.</title>
        <authorList>
            <consortium name="Maize Genome Sequencing Project"/>
            <person name="Ware D."/>
        </authorList>
    </citation>
    <scope>NUCLEOTIDE SEQUENCE</scope>
    <source>
        <tissue evidence="1">Seedling</tissue>
    </source>
</reference>
<accession>A0A1D6GWG4</accession>
<gene>
    <name evidence="1" type="ORF">ZEAMMB73_Zm00001d014809</name>
</gene>
<organism evidence="1">
    <name type="scientific">Zea mays</name>
    <name type="common">Maize</name>
    <dbReference type="NCBI Taxonomy" id="4577"/>
    <lineage>
        <taxon>Eukaryota</taxon>
        <taxon>Viridiplantae</taxon>
        <taxon>Streptophyta</taxon>
        <taxon>Embryophyta</taxon>
        <taxon>Tracheophyta</taxon>
        <taxon>Spermatophyta</taxon>
        <taxon>Magnoliopsida</taxon>
        <taxon>Liliopsida</taxon>
        <taxon>Poales</taxon>
        <taxon>Poaceae</taxon>
        <taxon>PACMAD clade</taxon>
        <taxon>Panicoideae</taxon>
        <taxon>Andropogonodae</taxon>
        <taxon>Andropogoneae</taxon>
        <taxon>Tripsacinae</taxon>
        <taxon>Zea</taxon>
    </lineage>
</organism>
<dbReference type="ExpressionAtlas" id="A0A1D6GWG4">
    <property type="expression patterns" value="baseline and differential"/>
</dbReference>